<keyword evidence="3 5" id="KW-1133">Transmembrane helix</keyword>
<name>A0A2T7PJM9_POMCA</name>
<feature type="transmembrane region" description="Helical" evidence="5">
    <location>
        <begin position="6"/>
        <end position="30"/>
    </location>
</feature>
<sequence length="106" mass="11823">MAKLFLMMFGILELMSGVLGNAFVLTSVHVQSLSRRKSVHTVFLLNLVVADMFVVTCVVVLVLEGLLATWDSTMSNDDCRVRGFLVVFFTGLFVLFVFLSSSFDVY</sequence>
<dbReference type="Gene3D" id="1.20.1070.10">
    <property type="entry name" value="Rhodopsin 7-helix transmembrane proteins"/>
    <property type="match status" value="1"/>
</dbReference>
<evidence type="ECO:0000256" key="2">
    <source>
        <dbReference type="ARBA" id="ARBA00022692"/>
    </source>
</evidence>
<protein>
    <recommendedName>
        <fullName evidence="6">G-protein coupled receptors family 1 profile domain-containing protein</fullName>
    </recommendedName>
</protein>
<evidence type="ECO:0000256" key="5">
    <source>
        <dbReference type="SAM" id="Phobius"/>
    </source>
</evidence>
<evidence type="ECO:0000259" key="6">
    <source>
        <dbReference type="PROSITE" id="PS50262"/>
    </source>
</evidence>
<dbReference type="GO" id="GO:0016020">
    <property type="term" value="C:membrane"/>
    <property type="evidence" value="ECO:0007669"/>
    <property type="project" value="UniProtKB-SubCell"/>
</dbReference>
<dbReference type="Proteomes" id="UP000245119">
    <property type="component" value="Linkage Group LG3"/>
</dbReference>
<evidence type="ECO:0000256" key="3">
    <source>
        <dbReference type="ARBA" id="ARBA00022989"/>
    </source>
</evidence>
<evidence type="ECO:0000313" key="8">
    <source>
        <dbReference type="Proteomes" id="UP000245119"/>
    </source>
</evidence>
<feature type="transmembrane region" description="Helical" evidence="5">
    <location>
        <begin position="42"/>
        <end position="63"/>
    </location>
</feature>
<dbReference type="SUPFAM" id="SSF81321">
    <property type="entry name" value="Family A G protein-coupled receptor-like"/>
    <property type="match status" value="1"/>
</dbReference>
<dbReference type="AlphaFoldDB" id="A0A2T7PJM9"/>
<dbReference type="OrthoDB" id="10044919at2759"/>
<comment type="caution">
    <text evidence="7">The sequence shown here is derived from an EMBL/GenBank/DDBJ whole genome shotgun (WGS) entry which is preliminary data.</text>
</comment>
<evidence type="ECO:0000256" key="4">
    <source>
        <dbReference type="ARBA" id="ARBA00023136"/>
    </source>
</evidence>
<reference evidence="7 8" key="1">
    <citation type="submission" date="2018-04" db="EMBL/GenBank/DDBJ databases">
        <title>The genome of golden apple snail Pomacea canaliculata provides insight into stress tolerance and invasive adaptation.</title>
        <authorList>
            <person name="Liu C."/>
            <person name="Liu B."/>
            <person name="Ren Y."/>
            <person name="Zhang Y."/>
            <person name="Wang H."/>
            <person name="Li S."/>
            <person name="Jiang F."/>
            <person name="Yin L."/>
            <person name="Zhang G."/>
            <person name="Qian W."/>
            <person name="Fan W."/>
        </authorList>
    </citation>
    <scope>NUCLEOTIDE SEQUENCE [LARGE SCALE GENOMIC DNA]</scope>
    <source>
        <strain evidence="7">SZHN2017</strain>
        <tissue evidence="7">Muscle</tissue>
    </source>
</reference>
<dbReference type="EMBL" id="PZQS01000003">
    <property type="protein sequence ID" value="PVD33635.1"/>
    <property type="molecule type" value="Genomic_DNA"/>
</dbReference>
<feature type="domain" description="G-protein coupled receptors family 1 profile" evidence="6">
    <location>
        <begin position="20"/>
        <end position="106"/>
    </location>
</feature>
<evidence type="ECO:0000313" key="7">
    <source>
        <dbReference type="EMBL" id="PVD33635.1"/>
    </source>
</evidence>
<keyword evidence="2 5" id="KW-0812">Transmembrane</keyword>
<accession>A0A2T7PJM9</accession>
<keyword evidence="8" id="KW-1185">Reference proteome</keyword>
<keyword evidence="4 5" id="KW-0472">Membrane</keyword>
<organism evidence="7 8">
    <name type="scientific">Pomacea canaliculata</name>
    <name type="common">Golden apple snail</name>
    <dbReference type="NCBI Taxonomy" id="400727"/>
    <lineage>
        <taxon>Eukaryota</taxon>
        <taxon>Metazoa</taxon>
        <taxon>Spiralia</taxon>
        <taxon>Lophotrochozoa</taxon>
        <taxon>Mollusca</taxon>
        <taxon>Gastropoda</taxon>
        <taxon>Caenogastropoda</taxon>
        <taxon>Architaenioglossa</taxon>
        <taxon>Ampullarioidea</taxon>
        <taxon>Ampullariidae</taxon>
        <taxon>Pomacea</taxon>
    </lineage>
</organism>
<dbReference type="InterPro" id="IPR017452">
    <property type="entry name" value="GPCR_Rhodpsn_7TM"/>
</dbReference>
<dbReference type="PROSITE" id="PS50262">
    <property type="entry name" value="G_PROTEIN_RECEP_F1_2"/>
    <property type="match status" value="1"/>
</dbReference>
<evidence type="ECO:0000256" key="1">
    <source>
        <dbReference type="ARBA" id="ARBA00004370"/>
    </source>
</evidence>
<comment type="subcellular location">
    <subcellularLocation>
        <location evidence="1">Membrane</location>
    </subcellularLocation>
</comment>
<proteinExistence type="predicted"/>
<gene>
    <name evidence="7" type="ORF">C0Q70_04893</name>
</gene>
<feature type="transmembrane region" description="Helical" evidence="5">
    <location>
        <begin position="83"/>
        <end position="103"/>
    </location>
</feature>